<dbReference type="GO" id="GO:0046872">
    <property type="term" value="F:metal ion binding"/>
    <property type="evidence" value="ECO:0007669"/>
    <property type="project" value="UniProtKB-KW"/>
</dbReference>
<feature type="transmembrane region" description="Helical" evidence="6">
    <location>
        <begin position="310"/>
        <end position="329"/>
    </location>
</feature>
<dbReference type="InterPro" id="IPR053100">
    <property type="entry name" value="Cytochrome_b5-related"/>
</dbReference>
<name>A0A6J2U8E3_DROLE</name>
<dbReference type="InterPro" id="IPR036400">
    <property type="entry name" value="Cyt_B5-like_heme/steroid_sf"/>
</dbReference>
<keyword evidence="6" id="KW-1133">Transmembrane helix</keyword>
<dbReference type="SMART" id="SM01117">
    <property type="entry name" value="Cyt-b5"/>
    <property type="match status" value="1"/>
</dbReference>
<protein>
    <recommendedName>
        <fullName evidence="5">Cytochrome b5-related protein</fullName>
    </recommendedName>
</protein>
<evidence type="ECO:0000259" key="7">
    <source>
        <dbReference type="PROSITE" id="PS50255"/>
    </source>
</evidence>
<dbReference type="PROSITE" id="PS50255">
    <property type="entry name" value="CYTOCHROME_B5_2"/>
    <property type="match status" value="1"/>
</dbReference>
<keyword evidence="8" id="KW-1185">Reference proteome</keyword>
<keyword evidence="6" id="KW-0472">Membrane</keyword>
<feature type="domain" description="Cytochrome b5 heme-binding" evidence="7">
    <location>
        <begin position="19"/>
        <end position="104"/>
    </location>
</feature>
<dbReference type="Proteomes" id="UP000504634">
    <property type="component" value="Unplaced"/>
</dbReference>
<dbReference type="Gene3D" id="3.10.120.10">
    <property type="entry name" value="Cytochrome b5-like heme/steroid binding domain"/>
    <property type="match status" value="1"/>
</dbReference>
<evidence type="ECO:0000256" key="5">
    <source>
        <dbReference type="ARBA" id="ARBA00073492"/>
    </source>
</evidence>
<dbReference type="SUPFAM" id="SSF55856">
    <property type="entry name" value="Cytochrome b5-like heme/steroid binding domain"/>
    <property type="match status" value="1"/>
</dbReference>
<dbReference type="FunFam" id="3.10.120.10:FF:000020">
    <property type="entry name" value="Cytochrome b5-related protein"/>
    <property type="match status" value="1"/>
</dbReference>
<dbReference type="GeneID" id="115631594"/>
<gene>
    <name evidence="9" type="primary">LOC115631594</name>
</gene>
<proteinExistence type="predicted"/>
<dbReference type="InterPro" id="IPR001199">
    <property type="entry name" value="Cyt_B5-like_heme/steroid-bd"/>
</dbReference>
<keyword evidence="3" id="KW-0408">Iron</keyword>
<dbReference type="PANTHER" id="PTHR16740:SF1">
    <property type="entry name" value="CYTOCHROME B5-RELATED PROTEIN-RELATED"/>
    <property type="match status" value="1"/>
</dbReference>
<evidence type="ECO:0000256" key="3">
    <source>
        <dbReference type="ARBA" id="ARBA00023004"/>
    </source>
</evidence>
<dbReference type="Pfam" id="PF00173">
    <property type="entry name" value="Cyt-b5"/>
    <property type="match status" value="1"/>
</dbReference>
<evidence type="ECO:0000313" key="8">
    <source>
        <dbReference type="Proteomes" id="UP000504634"/>
    </source>
</evidence>
<dbReference type="Pfam" id="PF00487">
    <property type="entry name" value="FA_desaturase"/>
    <property type="match status" value="1"/>
</dbReference>
<keyword evidence="1" id="KW-0349">Heme</keyword>
<dbReference type="OrthoDB" id="260519at2759"/>
<dbReference type="RefSeq" id="XP_030384255.1">
    <property type="nucleotide sequence ID" value="XM_030528395.1"/>
</dbReference>
<dbReference type="GO" id="GO:0006629">
    <property type="term" value="P:lipid metabolic process"/>
    <property type="evidence" value="ECO:0007669"/>
    <property type="project" value="InterPro"/>
</dbReference>
<organism evidence="8 9">
    <name type="scientific">Drosophila lebanonensis</name>
    <name type="common">Fruit fly</name>
    <name type="synonym">Scaptodrosophila lebanonensis</name>
    <dbReference type="NCBI Taxonomy" id="7225"/>
    <lineage>
        <taxon>Eukaryota</taxon>
        <taxon>Metazoa</taxon>
        <taxon>Ecdysozoa</taxon>
        <taxon>Arthropoda</taxon>
        <taxon>Hexapoda</taxon>
        <taxon>Insecta</taxon>
        <taxon>Pterygota</taxon>
        <taxon>Neoptera</taxon>
        <taxon>Endopterygota</taxon>
        <taxon>Diptera</taxon>
        <taxon>Brachycera</taxon>
        <taxon>Muscomorpha</taxon>
        <taxon>Ephydroidea</taxon>
        <taxon>Drosophilidae</taxon>
        <taxon>Scaptodrosophila</taxon>
    </lineage>
</organism>
<dbReference type="AlphaFoldDB" id="A0A6J2U8E3"/>
<keyword evidence="2" id="KW-0479">Metal-binding</keyword>
<dbReference type="InterPro" id="IPR005804">
    <property type="entry name" value="FA_desaturase_dom"/>
</dbReference>
<feature type="transmembrane region" description="Helical" evidence="6">
    <location>
        <begin position="141"/>
        <end position="158"/>
    </location>
</feature>
<feature type="transmembrane region" description="Helical" evidence="6">
    <location>
        <begin position="249"/>
        <end position="268"/>
    </location>
</feature>
<evidence type="ECO:0000256" key="2">
    <source>
        <dbReference type="ARBA" id="ARBA00022723"/>
    </source>
</evidence>
<keyword evidence="6" id="KW-0812">Transmembrane</keyword>
<evidence type="ECO:0000256" key="6">
    <source>
        <dbReference type="SAM" id="Phobius"/>
    </source>
</evidence>
<accession>A0A6J2U8E3</accession>
<evidence type="ECO:0000256" key="1">
    <source>
        <dbReference type="ARBA" id="ARBA00022617"/>
    </source>
</evidence>
<evidence type="ECO:0000256" key="4">
    <source>
        <dbReference type="ARBA" id="ARBA00055674"/>
    </source>
</evidence>
<sequence length="440" mass="51361">MTPKQELEAWRISGISRKYPSYRRKLFISHESWLEGKSQDDESEGLWRIRDKLYDLTDFAKRHPGGAFWIERTKGTDITEPFESHHIGESASRLLPKYEVRAAKQPRNYKFTLDENGFYMTLKRRVRDKLKALNYKPTRKTDLLHSGILAALFLFTWLDGRTDYLLFKGLAALSLCWLGTSAHNFFHQRDNWRMYTFNFTLMNYTTWRISHALSHHVYPNSLHDLEMSLFEPFLCWVPSRHYATKLQRIISVFISPVVYCLLGYVQLIERIVYSLTKSNIMFWHDVIGFSLPAFLYLTTDLSLGDALVKWLTILTSGSFLFGFIGLTAAHHDPRIYHDGDAVRPDHDWGLFQIDTIIDRGDVKWSDLLVLTHFGEHALHHLFPTLDHGVLKLLYPELQQTLKEFNGELREINHWGHIKGQTQQLLRTEVNPVPPGSKKLA</sequence>
<reference evidence="9" key="1">
    <citation type="submission" date="2025-08" db="UniProtKB">
        <authorList>
            <consortium name="RefSeq"/>
        </authorList>
    </citation>
    <scope>IDENTIFICATION</scope>
    <source>
        <strain evidence="9">11010-0011.00</strain>
        <tissue evidence="9">Whole body</tissue>
    </source>
</reference>
<feature type="transmembrane region" description="Helical" evidence="6">
    <location>
        <begin position="164"/>
        <end position="186"/>
    </location>
</feature>
<comment type="function">
    <text evidence="4">May play a role in muscle cell metabolism.</text>
</comment>
<dbReference type="PANTHER" id="PTHR16740">
    <property type="entry name" value="CYTOCHROME B5-RELATED PROTEIN-RELATED"/>
    <property type="match status" value="1"/>
</dbReference>
<evidence type="ECO:0000313" key="9">
    <source>
        <dbReference type="RefSeq" id="XP_030384255.1"/>
    </source>
</evidence>